<dbReference type="InterPro" id="IPR044861">
    <property type="entry name" value="IPNS-like_FE2OG_OXY"/>
</dbReference>
<accession>A0AAV7EVH8</accession>
<keyword evidence="4 5" id="KW-0408">Iron</keyword>
<evidence type="ECO:0000256" key="1">
    <source>
        <dbReference type="ARBA" id="ARBA00008056"/>
    </source>
</evidence>
<dbReference type="InterPro" id="IPR027443">
    <property type="entry name" value="IPNS-like_sf"/>
</dbReference>
<dbReference type="GO" id="GO:0016491">
    <property type="term" value="F:oxidoreductase activity"/>
    <property type="evidence" value="ECO:0007669"/>
    <property type="project" value="UniProtKB-KW"/>
</dbReference>
<reference evidence="7 8" key="1">
    <citation type="submission" date="2021-07" db="EMBL/GenBank/DDBJ databases">
        <title>The Aristolochia fimbriata genome: insights into angiosperm evolution, floral development and chemical biosynthesis.</title>
        <authorList>
            <person name="Jiao Y."/>
        </authorList>
    </citation>
    <scope>NUCLEOTIDE SEQUENCE [LARGE SCALE GENOMIC DNA]</scope>
    <source>
        <strain evidence="7">IBCAS-2021</strain>
        <tissue evidence="7">Leaf</tissue>
    </source>
</reference>
<keyword evidence="2 5" id="KW-0479">Metal-binding</keyword>
<gene>
    <name evidence="7" type="ORF">H6P81_005632</name>
</gene>
<evidence type="ECO:0000256" key="2">
    <source>
        <dbReference type="ARBA" id="ARBA00022723"/>
    </source>
</evidence>
<dbReference type="InterPro" id="IPR005123">
    <property type="entry name" value="Oxoglu/Fe-dep_dioxygenase_dom"/>
</dbReference>
<dbReference type="Pfam" id="PF03171">
    <property type="entry name" value="2OG-FeII_Oxy"/>
    <property type="match status" value="1"/>
</dbReference>
<evidence type="ECO:0000259" key="6">
    <source>
        <dbReference type="PROSITE" id="PS51471"/>
    </source>
</evidence>
<proteinExistence type="inferred from homology"/>
<dbReference type="EMBL" id="JAINDJ010000003">
    <property type="protein sequence ID" value="KAG9452728.1"/>
    <property type="molecule type" value="Genomic_DNA"/>
</dbReference>
<evidence type="ECO:0000256" key="4">
    <source>
        <dbReference type="ARBA" id="ARBA00023004"/>
    </source>
</evidence>
<dbReference type="Gene3D" id="2.60.120.330">
    <property type="entry name" value="B-lactam Antibiotic, Isopenicillin N Synthase, Chain"/>
    <property type="match status" value="1"/>
</dbReference>
<dbReference type="Pfam" id="PF14226">
    <property type="entry name" value="DIOX_N"/>
    <property type="match status" value="1"/>
</dbReference>
<evidence type="ECO:0000313" key="7">
    <source>
        <dbReference type="EMBL" id="KAG9452728.1"/>
    </source>
</evidence>
<dbReference type="AlphaFoldDB" id="A0AAV7EVH8"/>
<dbReference type="InterPro" id="IPR026992">
    <property type="entry name" value="DIOX_N"/>
</dbReference>
<protein>
    <recommendedName>
        <fullName evidence="6">Fe2OG dioxygenase domain-containing protein</fullName>
    </recommendedName>
</protein>
<dbReference type="PROSITE" id="PS51471">
    <property type="entry name" value="FE2OG_OXY"/>
    <property type="match status" value="1"/>
</dbReference>
<dbReference type="FunFam" id="2.60.120.330:FF:000001">
    <property type="entry name" value="Protein SRG1"/>
    <property type="match status" value="1"/>
</dbReference>
<comment type="similarity">
    <text evidence="1 5">Belongs to the iron/ascorbate-dependent oxidoreductase family.</text>
</comment>
<organism evidence="7 8">
    <name type="scientific">Aristolochia fimbriata</name>
    <name type="common">White veined hardy Dutchman's pipe vine</name>
    <dbReference type="NCBI Taxonomy" id="158543"/>
    <lineage>
        <taxon>Eukaryota</taxon>
        <taxon>Viridiplantae</taxon>
        <taxon>Streptophyta</taxon>
        <taxon>Embryophyta</taxon>
        <taxon>Tracheophyta</taxon>
        <taxon>Spermatophyta</taxon>
        <taxon>Magnoliopsida</taxon>
        <taxon>Magnoliidae</taxon>
        <taxon>Piperales</taxon>
        <taxon>Aristolochiaceae</taxon>
        <taxon>Aristolochia</taxon>
    </lineage>
</organism>
<sequence length="361" mass="40566">MEESVQVALGGSLTVPNVQELAKQRLDQIPPRYIRTDQEPPLISADPSLPTIPVIDLQNLLNIRETRGSFSTELERLRSACVNWGFFQLINHGISSVVIEKMKQEVGDFFELPLEEKQRVSQHPNDAEGYGHTHITSHEQKLNWADMLFVTTNPTSAKKPRIYDNLPDSLREAMEVYAAELRAVAMTILEGLAEGLGMTVGEMRELFEDGYEGLRMNYYPPCPRPEVAIGSHAHSDTTGLTILLQVNQTNGLQVRHEGKWVPVKPLPDAFIVNIGDMLEIISNGEYHSVEHRATVNMDDHRITVASFFNPKLAAEIGPARSLIGPGKVPLFERITVEELFRDFFARLIKGKSFVESMRIKV</sequence>
<evidence type="ECO:0000256" key="3">
    <source>
        <dbReference type="ARBA" id="ARBA00023002"/>
    </source>
</evidence>
<dbReference type="GO" id="GO:0046872">
    <property type="term" value="F:metal ion binding"/>
    <property type="evidence" value="ECO:0007669"/>
    <property type="project" value="UniProtKB-KW"/>
</dbReference>
<dbReference type="PANTHER" id="PTHR47991">
    <property type="entry name" value="OXOGLUTARATE/IRON-DEPENDENT DIOXYGENASE"/>
    <property type="match status" value="1"/>
</dbReference>
<keyword evidence="8" id="KW-1185">Reference proteome</keyword>
<dbReference type="Proteomes" id="UP000825729">
    <property type="component" value="Unassembled WGS sequence"/>
</dbReference>
<feature type="domain" description="Fe2OG dioxygenase" evidence="6">
    <location>
        <begin position="210"/>
        <end position="310"/>
    </location>
</feature>
<evidence type="ECO:0000256" key="5">
    <source>
        <dbReference type="RuleBase" id="RU003682"/>
    </source>
</evidence>
<evidence type="ECO:0000313" key="8">
    <source>
        <dbReference type="Proteomes" id="UP000825729"/>
    </source>
</evidence>
<keyword evidence="3 5" id="KW-0560">Oxidoreductase</keyword>
<name>A0AAV7EVH8_ARIFI</name>
<dbReference type="SUPFAM" id="SSF51197">
    <property type="entry name" value="Clavaminate synthase-like"/>
    <property type="match status" value="1"/>
</dbReference>
<dbReference type="InterPro" id="IPR050295">
    <property type="entry name" value="Plant_2OG-oxidoreductases"/>
</dbReference>
<comment type="caution">
    <text evidence="7">The sequence shown here is derived from an EMBL/GenBank/DDBJ whole genome shotgun (WGS) entry which is preliminary data.</text>
</comment>